<protein>
    <submittedName>
        <fullName evidence="2">Uncharacterized protein LOC119643050</fullName>
    </submittedName>
</protein>
<dbReference type="GO" id="GO:0003676">
    <property type="term" value="F:nucleic acid binding"/>
    <property type="evidence" value="ECO:0007669"/>
    <property type="project" value="InterPro"/>
</dbReference>
<dbReference type="GeneID" id="119643050"/>
<dbReference type="SUPFAM" id="SSF53098">
    <property type="entry name" value="Ribonuclease H-like"/>
    <property type="match status" value="1"/>
</dbReference>
<sequence>MQQTLLAPATSYQNSLVQYLSKMGNTSTCTSKGIQFHLIPPRTPHFRGLWEAAVKSAKRLLIRSVGSASLTFEELETVLIEKEAILNSRPLTPMSNDPFDIPALTPEHLLIGEAPTG</sequence>
<evidence type="ECO:0000313" key="1">
    <source>
        <dbReference type="Proteomes" id="UP000092443"/>
    </source>
</evidence>
<reference evidence="2" key="1">
    <citation type="submission" date="2025-08" db="UniProtKB">
        <authorList>
            <consortium name="RefSeq"/>
        </authorList>
    </citation>
    <scope>IDENTIFICATION</scope>
    <source>
        <tissue evidence="2">Whole body pupa</tissue>
    </source>
</reference>
<organism evidence="1 2">
    <name type="scientific">Glossina fuscipes</name>
    <dbReference type="NCBI Taxonomy" id="7396"/>
    <lineage>
        <taxon>Eukaryota</taxon>
        <taxon>Metazoa</taxon>
        <taxon>Ecdysozoa</taxon>
        <taxon>Arthropoda</taxon>
        <taxon>Hexapoda</taxon>
        <taxon>Insecta</taxon>
        <taxon>Pterygota</taxon>
        <taxon>Neoptera</taxon>
        <taxon>Endopterygota</taxon>
        <taxon>Diptera</taxon>
        <taxon>Brachycera</taxon>
        <taxon>Muscomorpha</taxon>
        <taxon>Hippoboscoidea</taxon>
        <taxon>Glossinidae</taxon>
        <taxon>Glossina</taxon>
    </lineage>
</organism>
<dbReference type="RefSeq" id="XP_037898333.1">
    <property type="nucleotide sequence ID" value="XM_038042405.1"/>
</dbReference>
<dbReference type="KEGG" id="gfs:119643050"/>
<evidence type="ECO:0000313" key="2">
    <source>
        <dbReference type="RefSeq" id="XP_037898333.1"/>
    </source>
</evidence>
<dbReference type="InterPro" id="IPR036397">
    <property type="entry name" value="RNaseH_sf"/>
</dbReference>
<name>A0A9C5ZEX2_9MUSC</name>
<gene>
    <name evidence="2" type="primary">LOC119643050</name>
</gene>
<proteinExistence type="predicted"/>
<dbReference type="InterPro" id="IPR012337">
    <property type="entry name" value="RNaseH-like_sf"/>
</dbReference>
<dbReference type="PANTHER" id="PTHR47331:SF1">
    <property type="entry name" value="GAG-LIKE PROTEIN"/>
    <property type="match status" value="1"/>
</dbReference>
<dbReference type="Gene3D" id="3.30.420.10">
    <property type="entry name" value="Ribonuclease H-like superfamily/Ribonuclease H"/>
    <property type="match status" value="1"/>
</dbReference>
<accession>A0A9C5ZEX2</accession>
<dbReference type="AlphaFoldDB" id="A0A9C5ZEX2"/>
<dbReference type="Proteomes" id="UP000092443">
    <property type="component" value="Unplaced"/>
</dbReference>
<keyword evidence="1" id="KW-1185">Reference proteome</keyword>
<dbReference type="PANTHER" id="PTHR47331">
    <property type="entry name" value="PHD-TYPE DOMAIN-CONTAINING PROTEIN"/>
    <property type="match status" value="1"/>
</dbReference>